<feature type="region of interest" description="Disordered" evidence="2">
    <location>
        <begin position="41"/>
        <end position="63"/>
    </location>
</feature>
<dbReference type="Pfam" id="PF04438">
    <property type="entry name" value="zf-HIT"/>
    <property type="match status" value="1"/>
</dbReference>
<accession>A0A8B7PGT4</accession>
<feature type="domain" description="HIT-type" evidence="3">
    <location>
        <begin position="7"/>
        <end position="46"/>
    </location>
</feature>
<keyword evidence="1" id="KW-0862">Zinc</keyword>
<dbReference type="PROSITE" id="PS51083">
    <property type="entry name" value="ZF_HIT"/>
    <property type="match status" value="1"/>
</dbReference>
<gene>
    <name evidence="5" type="primary">LOC108680808</name>
</gene>
<dbReference type="GO" id="GO:0008270">
    <property type="term" value="F:zinc ion binding"/>
    <property type="evidence" value="ECO:0007669"/>
    <property type="project" value="UniProtKB-UniRule"/>
</dbReference>
<dbReference type="InterPro" id="IPR007529">
    <property type="entry name" value="Znf_HIT"/>
</dbReference>
<keyword evidence="1" id="KW-0479">Metal-binding</keyword>
<reference evidence="5" key="1">
    <citation type="submission" date="2025-08" db="UniProtKB">
        <authorList>
            <consortium name="RefSeq"/>
        </authorList>
    </citation>
    <scope>IDENTIFICATION</scope>
    <source>
        <tissue evidence="5">Whole organism</tissue>
    </source>
</reference>
<proteinExistence type="predicted"/>
<name>A0A8B7PGT4_HYAAZ</name>
<dbReference type="Proteomes" id="UP000694843">
    <property type="component" value="Unplaced"/>
</dbReference>
<dbReference type="SUPFAM" id="SSF144232">
    <property type="entry name" value="HIT/MYND zinc finger-like"/>
    <property type="match status" value="1"/>
</dbReference>
<dbReference type="AlphaFoldDB" id="A0A8B7PGT4"/>
<dbReference type="RefSeq" id="XP_018025210.1">
    <property type="nucleotide sequence ID" value="XM_018169721.2"/>
</dbReference>
<protein>
    <submittedName>
        <fullName evidence="5">Zinc finger HIT domain-containing protein 3</fullName>
    </submittedName>
</protein>
<evidence type="ECO:0000313" key="4">
    <source>
        <dbReference type="Proteomes" id="UP000694843"/>
    </source>
</evidence>
<keyword evidence="1" id="KW-0863">Zinc-finger</keyword>
<sequence>MTENFICQICESCTPKYKCPSCLIRYCSVACYKSHKSETSNAATKCSTPQPSEMASNPGKNPSSLIDVAPEVLATPAPPVHMEKLLLPTQDTVPPDRLEELRNSSELRTLLQSQDLRSQLQDLASCTTGPEAAPLLDNWLRENRDFRRFADVCLNIVAPERNTYREDWTQDENI</sequence>
<evidence type="ECO:0000313" key="5">
    <source>
        <dbReference type="RefSeq" id="XP_018025210.1"/>
    </source>
</evidence>
<dbReference type="Gene3D" id="3.30.60.190">
    <property type="match status" value="1"/>
</dbReference>
<keyword evidence="4" id="KW-1185">Reference proteome</keyword>
<evidence type="ECO:0000256" key="2">
    <source>
        <dbReference type="SAM" id="MobiDB-lite"/>
    </source>
</evidence>
<dbReference type="KEGG" id="hazt:108680808"/>
<dbReference type="CDD" id="cd23024">
    <property type="entry name" value="zf-HIT_ZNHIT2-3"/>
    <property type="match status" value="1"/>
</dbReference>
<evidence type="ECO:0000256" key="1">
    <source>
        <dbReference type="PROSITE-ProRule" id="PRU00453"/>
    </source>
</evidence>
<evidence type="ECO:0000259" key="3">
    <source>
        <dbReference type="PROSITE" id="PS51083"/>
    </source>
</evidence>
<dbReference type="OrthoDB" id="18412at2759"/>
<dbReference type="GeneID" id="108680808"/>
<organism evidence="4 5">
    <name type="scientific">Hyalella azteca</name>
    <name type="common">Amphipod</name>
    <dbReference type="NCBI Taxonomy" id="294128"/>
    <lineage>
        <taxon>Eukaryota</taxon>
        <taxon>Metazoa</taxon>
        <taxon>Ecdysozoa</taxon>
        <taxon>Arthropoda</taxon>
        <taxon>Crustacea</taxon>
        <taxon>Multicrustacea</taxon>
        <taxon>Malacostraca</taxon>
        <taxon>Eumalacostraca</taxon>
        <taxon>Peracarida</taxon>
        <taxon>Amphipoda</taxon>
        <taxon>Senticaudata</taxon>
        <taxon>Talitrida</taxon>
        <taxon>Talitroidea</taxon>
        <taxon>Hyalellidae</taxon>
        <taxon>Hyalella</taxon>
    </lineage>
</organism>